<dbReference type="InterPro" id="IPR006015">
    <property type="entry name" value="Universal_stress_UspA"/>
</dbReference>
<evidence type="ECO:0000313" key="5">
    <source>
        <dbReference type="EMBL" id="MCP9270912.1"/>
    </source>
</evidence>
<accession>A0ABT1LZ85</accession>
<evidence type="ECO:0000256" key="1">
    <source>
        <dbReference type="ARBA" id="ARBA00008791"/>
    </source>
</evidence>
<name>A0ABT1LZ85_9MYCO</name>
<dbReference type="PRINTS" id="PR01438">
    <property type="entry name" value="UNVRSLSTRESS"/>
</dbReference>
<evidence type="ECO:0000256" key="2">
    <source>
        <dbReference type="ARBA" id="ARBA00022741"/>
    </source>
</evidence>
<gene>
    <name evidence="5" type="ORF">NM203_01790</name>
</gene>
<dbReference type="Gene3D" id="3.40.50.620">
    <property type="entry name" value="HUPs"/>
    <property type="match status" value="2"/>
</dbReference>
<evidence type="ECO:0000313" key="6">
    <source>
        <dbReference type="Proteomes" id="UP001651690"/>
    </source>
</evidence>
<organism evidence="5 6">
    <name type="scientific">Mycolicibacterium arenosum</name>
    <dbReference type="NCBI Taxonomy" id="2952157"/>
    <lineage>
        <taxon>Bacteria</taxon>
        <taxon>Bacillati</taxon>
        <taxon>Actinomycetota</taxon>
        <taxon>Actinomycetes</taxon>
        <taxon>Mycobacteriales</taxon>
        <taxon>Mycobacteriaceae</taxon>
        <taxon>Mycolicibacterium</taxon>
    </lineage>
</organism>
<protein>
    <submittedName>
        <fullName evidence="5">Universal stress protein</fullName>
    </submittedName>
</protein>
<feature type="domain" description="UspA" evidence="4">
    <location>
        <begin position="150"/>
        <end position="287"/>
    </location>
</feature>
<dbReference type="PANTHER" id="PTHR46268">
    <property type="entry name" value="STRESS RESPONSE PROTEIN NHAX"/>
    <property type="match status" value="1"/>
</dbReference>
<evidence type="ECO:0000259" key="4">
    <source>
        <dbReference type="Pfam" id="PF00582"/>
    </source>
</evidence>
<keyword evidence="6" id="KW-1185">Reference proteome</keyword>
<proteinExistence type="inferred from homology"/>
<keyword evidence="2" id="KW-0547">Nucleotide-binding</keyword>
<dbReference type="PANTHER" id="PTHR46268:SF27">
    <property type="entry name" value="UNIVERSAL STRESS PROTEIN RV2623"/>
    <property type="match status" value="1"/>
</dbReference>
<dbReference type="SUPFAM" id="SSF52402">
    <property type="entry name" value="Adenine nucleotide alpha hydrolases-like"/>
    <property type="match status" value="2"/>
</dbReference>
<feature type="domain" description="UspA" evidence="4">
    <location>
        <begin position="4"/>
        <end position="141"/>
    </location>
</feature>
<dbReference type="EMBL" id="JANDBD010000001">
    <property type="protein sequence ID" value="MCP9270912.1"/>
    <property type="molecule type" value="Genomic_DNA"/>
</dbReference>
<sequence length="292" mass="30557">MAEIVVGVDGSTSSTGAACWAAAMASRLGVPLRLLHSLPGTGHHISEAAVVAIRASAPDAQEDAATRVLARAEEVVHQHCPAVSTSTEFVWETAEETLIRASKSASLVVVGCDDVSPTAALLMGATSLAVATHASCPVVVWRDIAEPDTRPVVVGLDATPAGQAALATAFHYAAHLGAPVRAVHAWTVKQQAERSALPYFVDWDAVAAAESSFLENAVAPWRTRYPDVDVACVVEESKPGSALLKHSDGAQLVVVGNHWRSTVASVMLGSTSLNMLHHSHIPVMVCHAHGER</sequence>
<keyword evidence="3" id="KW-0067">ATP-binding</keyword>
<dbReference type="Proteomes" id="UP001651690">
    <property type="component" value="Unassembled WGS sequence"/>
</dbReference>
<comment type="caution">
    <text evidence="5">The sequence shown here is derived from an EMBL/GenBank/DDBJ whole genome shotgun (WGS) entry which is preliminary data.</text>
</comment>
<evidence type="ECO:0000256" key="3">
    <source>
        <dbReference type="ARBA" id="ARBA00022840"/>
    </source>
</evidence>
<dbReference type="Pfam" id="PF00582">
    <property type="entry name" value="Usp"/>
    <property type="match status" value="2"/>
</dbReference>
<dbReference type="InterPro" id="IPR006016">
    <property type="entry name" value="UspA"/>
</dbReference>
<dbReference type="InterPro" id="IPR014729">
    <property type="entry name" value="Rossmann-like_a/b/a_fold"/>
</dbReference>
<dbReference type="RefSeq" id="WP_255057881.1">
    <property type="nucleotide sequence ID" value="NZ_JANDBD010000001.1"/>
</dbReference>
<comment type="similarity">
    <text evidence="1">Belongs to the universal stress protein A family.</text>
</comment>
<reference evidence="5 6" key="1">
    <citation type="submission" date="2022-06" db="EMBL/GenBank/DDBJ databases">
        <title>Mycolicibacterium sp. CAU 1645 isolated from seawater.</title>
        <authorList>
            <person name="Kim W."/>
        </authorList>
    </citation>
    <scope>NUCLEOTIDE SEQUENCE [LARGE SCALE GENOMIC DNA]</scope>
    <source>
        <strain evidence="5 6">CAU 1645</strain>
    </source>
</reference>